<dbReference type="GO" id="GO:0007018">
    <property type="term" value="P:microtubule-based movement"/>
    <property type="evidence" value="ECO:0007669"/>
    <property type="project" value="InterPro"/>
</dbReference>
<name>A0AAU9WB12_9CNID</name>
<dbReference type="InterPro" id="IPR013594">
    <property type="entry name" value="Dynein_heavy_tail"/>
</dbReference>
<feature type="region of interest" description="Disordered" evidence="1">
    <location>
        <begin position="81"/>
        <end position="165"/>
    </location>
</feature>
<comment type="caution">
    <text evidence="3">The sequence shown here is derived from an EMBL/GenBank/DDBJ whole genome shotgun (WGS) entry which is preliminary data.</text>
</comment>
<organism evidence="3 4">
    <name type="scientific">Pocillopora meandrina</name>
    <dbReference type="NCBI Taxonomy" id="46732"/>
    <lineage>
        <taxon>Eukaryota</taxon>
        <taxon>Metazoa</taxon>
        <taxon>Cnidaria</taxon>
        <taxon>Anthozoa</taxon>
        <taxon>Hexacorallia</taxon>
        <taxon>Scleractinia</taxon>
        <taxon>Astrocoeniina</taxon>
        <taxon>Pocilloporidae</taxon>
        <taxon>Pocillopora</taxon>
    </lineage>
</organism>
<feature type="region of interest" description="Disordered" evidence="1">
    <location>
        <begin position="255"/>
        <end position="282"/>
    </location>
</feature>
<dbReference type="PANTHER" id="PTHR22878">
    <property type="entry name" value="DYNEIN HEAVY CHAIN 6, AXONEMAL-LIKE-RELATED"/>
    <property type="match status" value="1"/>
</dbReference>
<keyword evidence="4" id="KW-1185">Reference proteome</keyword>
<proteinExistence type="predicted"/>
<dbReference type="Pfam" id="PF08385">
    <property type="entry name" value="DHC_N1"/>
    <property type="match status" value="1"/>
</dbReference>
<dbReference type="GO" id="GO:0030286">
    <property type="term" value="C:dynein complex"/>
    <property type="evidence" value="ECO:0007669"/>
    <property type="project" value="InterPro"/>
</dbReference>
<accession>A0AAU9WB12</accession>
<dbReference type="GO" id="GO:0045505">
    <property type="term" value="F:dynein intermediate chain binding"/>
    <property type="evidence" value="ECO:0007669"/>
    <property type="project" value="InterPro"/>
</dbReference>
<evidence type="ECO:0000259" key="2">
    <source>
        <dbReference type="Pfam" id="PF08385"/>
    </source>
</evidence>
<reference evidence="3 4" key="1">
    <citation type="submission" date="2022-05" db="EMBL/GenBank/DDBJ databases">
        <authorList>
            <consortium name="Genoscope - CEA"/>
            <person name="William W."/>
        </authorList>
    </citation>
    <scope>NUCLEOTIDE SEQUENCE [LARGE SCALE GENOMIC DNA]</scope>
</reference>
<dbReference type="GO" id="GO:0051959">
    <property type="term" value="F:dynein light intermediate chain binding"/>
    <property type="evidence" value="ECO:0007669"/>
    <property type="project" value="InterPro"/>
</dbReference>
<gene>
    <name evidence="3" type="ORF">PMEA_00003763</name>
</gene>
<evidence type="ECO:0000256" key="1">
    <source>
        <dbReference type="SAM" id="MobiDB-lite"/>
    </source>
</evidence>
<protein>
    <recommendedName>
        <fullName evidence="2">Dynein heavy chain tail domain-containing protein</fullName>
    </recommendedName>
</protein>
<dbReference type="EMBL" id="CALNXJ010000012">
    <property type="protein sequence ID" value="CAH3110641.1"/>
    <property type="molecule type" value="Genomic_DNA"/>
</dbReference>
<dbReference type="InterPro" id="IPR026983">
    <property type="entry name" value="DHC"/>
</dbReference>
<dbReference type="PANTHER" id="PTHR22878:SF63">
    <property type="entry name" value="DYNEIN AXONEMAL HEAVY CHAIN 10"/>
    <property type="match status" value="1"/>
</dbReference>
<evidence type="ECO:0000313" key="4">
    <source>
        <dbReference type="Proteomes" id="UP001159428"/>
    </source>
</evidence>
<sequence length="1449" mass="165851">MDDTRIEWMRNKVYLGLGITDPEVFDDLLSREDGQFENEILKFLNETPKEGCTILFYSMLKEEEEEIEVEAEPELPEITADGDEEVEKTSINGAEGTAEGDDLIMERVPSANSKAAEEVSVKDGSQAAEPAQTNPETGEEVATASGEGGEGDEAELGEENHATPLPPRTKIIIQKVLRTVMYVCYEHLPEEFADENAFYFLRNTTGPVPLPSTLEEAEEILPPLFQFGSHYGPSLQMLEHLLTLVYIPLLSHNGQRNESSSDSGSHKSSAHTGDEQGSEESRSRVILRDEFLMNMQKFSTHISRTIHQLEGDIRLEMPEVILGDDITEMVKDSELVTMLEETLHNWEVTISSALEIQLKKTPQGNGPLAEIDFWRERNATLSAITEQLKLPTVNKVVAILTNVHSESLASFEYHRAELTKYYTEAKDNVRFLSTLERHFKNLAHGASFNIVLETIPSMMNALRMVWIISRHYNRDERMVPLMERIAWELSERVAKIVNVRTIFKEPPYLMKQKTSEAKKTLETWKESYFDVRAKIEASGRDARWEFDRKRLFERTDHMASICEDLKEVATVMEEFYNIFGPELKAVTGDPKRIEDVLKRVDGLVKPIENVGFDAFSLRHAASWRNVMDWFHREVTAIENEARHFIDDSFKTLRSAEGAFDMLLNFRHIRSREAINSQMMKKFNDILVQFGKEVDAMHVLFKAHADKPPIFKNQPPVAGAISWERSLFLRIKHTILRFQEMEDMLNSEQGKLASKKYLSVARQMKEYEDRKYEAWKEQVEANLLIYLKKNLLIKPSASSATTHRSAADEGNSEDASGSLAAAVQAQASHPNLQYVADFAPELGLIIMETKYLEQLGFQVPELARNVALQEEKYLKYVDGLKLMLDRYHTVLGSLNVAETQLLEDHIKELKRVLKPGAKRLNWNSLGISDYITRCGQAISKFESLVNQIQKNAKDINSRLELMENTVLFKQPPPKIGGALPDAKEFFEYLEKARALELENLARRYRAVGPLLTKMEGLVVHTNTGRSTKLQPYYAYWENAVYEALTKMVTKNLQQFNQQLHARQPLFQIETVLSAPEIVLSPPANEIYKLIMQSIRDMVEGTRMFVRWMNGTCIETPPQHAEGEDEPVVFSFFTDISANPAIIDLVTTLSKSVQNTLGNLNKHLTRWRRYRLLWKLDKSNMVEKFAQKKPTCIAYDEKLQFYSNLVIEVGNQVMTKDIDFVRLNLDPLATTIQANARAWVKELGKFLNESAREDLNALKAEIEGLTDDLKREPDTLEDLKFVLRVIADIRDKSLDVELRYVDIQERYRTILMYDIEVPESELELATNITQAWDDLFLESRTVDASLVSVKKKFTEITQDQVSDFSKDISKFKESFINEGPSSIGTDLEAGVELLKKFKEEFANFEKERQELANAEKLFGLQITLYPELLDMEKELKGLDQIFSIYENQKAS</sequence>
<evidence type="ECO:0000313" key="3">
    <source>
        <dbReference type="EMBL" id="CAH3110641.1"/>
    </source>
</evidence>
<dbReference type="Proteomes" id="UP001159428">
    <property type="component" value="Unassembled WGS sequence"/>
</dbReference>
<feature type="domain" description="Dynein heavy chain tail" evidence="2">
    <location>
        <begin position="338"/>
        <end position="929"/>
    </location>
</feature>